<dbReference type="GO" id="GO:0002098">
    <property type="term" value="P:tRNA wobble uridine modification"/>
    <property type="evidence" value="ECO:0007669"/>
    <property type="project" value="TreeGrafter"/>
</dbReference>
<reference evidence="2 3" key="1">
    <citation type="submission" date="2014-11" db="EMBL/GenBank/DDBJ databases">
        <title>Genome sequence and analysis of novel Kurthia sp.</title>
        <authorList>
            <person name="Lawson J.N."/>
            <person name="Gonzalez J.E."/>
            <person name="Rinauldi L."/>
            <person name="Xuan Z."/>
            <person name="Firman A."/>
            <person name="Shaddox L."/>
            <person name="Trudeau A."/>
            <person name="Shah S."/>
            <person name="Reiman D."/>
        </authorList>
    </citation>
    <scope>NUCLEOTIDE SEQUENCE [LARGE SCALE GENOMIC DNA]</scope>
    <source>
        <strain evidence="2 3">3B1D</strain>
    </source>
</reference>
<dbReference type="OrthoDB" id="9255830at2"/>
<dbReference type="PANTHER" id="PTHR42714:SF3">
    <property type="entry name" value="HFLX-TYPE G DOMAIN-CONTAINING PROTEIN"/>
    <property type="match status" value="1"/>
</dbReference>
<feature type="domain" description="G" evidence="1">
    <location>
        <begin position="284"/>
        <end position="408"/>
    </location>
</feature>
<dbReference type="AlphaFoldDB" id="A0A433RWS6"/>
<dbReference type="GO" id="GO:0005525">
    <property type="term" value="F:GTP binding"/>
    <property type="evidence" value="ECO:0007669"/>
    <property type="project" value="InterPro"/>
</dbReference>
<proteinExistence type="predicted"/>
<evidence type="ECO:0000313" key="2">
    <source>
        <dbReference type="EMBL" id="RUS57731.1"/>
    </source>
</evidence>
<evidence type="ECO:0000313" key="3">
    <source>
        <dbReference type="Proteomes" id="UP000288623"/>
    </source>
</evidence>
<sequence>MDLTQLNILLYKQPSTQDFTFPLTQVGDIPIINSNHSANVMLYIMDAKGPTADELFTIQQAAKKMPVVIALRHVEGPIDLDMTLPPNVTLTNADDVIMLEDALFEGYLRVVRAYFRAKMMLYAKKALIPYKEKVEKIWRTKNAQQQAEQFTAQFLTKDLPPILHQVAEELLLPLSPKIAFFEERPEQKLSLDTFTSNVSAFFKQLRGPIEEVEEKPGRFKTLIGKTSKKARAIVNKSSIHVADAFEHYILEQLRTNRDVADLVESYISQVKEAMLPTRARQSVNVAILGQTGVGKSSLINYLFHAPKRATGAGKPVTEQGFFEEKLVLNGIPVSLIDSWGIEQGKDQVWLADFNHFLETRGYKAAVAEWVHIAIYCISGASARVQDFDLKVIDMLREKKIHVIVALTKASLVSPQVIAELTETIHDATREDVTVIPVNSVAQKLMTGQVIEQQGLEEITAHIRVNYLEMLNERLPERIFYLANRKVAGEYRRRIEESPSSKEAVALAKQLSERFVSQDLNLLMEREVHAAMTTYASTLDVTRPARRTNRTKHVDNEWRIEALDVAFSKLEEAFRSTILMQAPPQVGRKFQKEMERYLTENRARIENETRQTIARASAAIDKEEL</sequence>
<evidence type="ECO:0000259" key="1">
    <source>
        <dbReference type="Pfam" id="PF01926"/>
    </source>
</evidence>
<dbReference type="PANTHER" id="PTHR42714">
    <property type="entry name" value="TRNA MODIFICATION GTPASE GTPBP3"/>
    <property type="match status" value="1"/>
</dbReference>
<dbReference type="Pfam" id="PF01926">
    <property type="entry name" value="MMR_HSR1"/>
    <property type="match status" value="1"/>
</dbReference>
<dbReference type="RefSeq" id="WP_126989670.1">
    <property type="nucleotide sequence ID" value="NZ_JTFC01000012.1"/>
</dbReference>
<dbReference type="Proteomes" id="UP000288623">
    <property type="component" value="Unassembled WGS sequence"/>
</dbReference>
<dbReference type="EMBL" id="JTFC01000012">
    <property type="protein sequence ID" value="RUS57731.1"/>
    <property type="molecule type" value="Genomic_DNA"/>
</dbReference>
<comment type="caution">
    <text evidence="2">The sequence shown here is derived from an EMBL/GenBank/DDBJ whole genome shotgun (WGS) entry which is preliminary data.</text>
</comment>
<dbReference type="GO" id="GO:0030488">
    <property type="term" value="P:tRNA methylation"/>
    <property type="evidence" value="ECO:0007669"/>
    <property type="project" value="TreeGrafter"/>
</dbReference>
<dbReference type="GO" id="GO:0005737">
    <property type="term" value="C:cytoplasm"/>
    <property type="evidence" value="ECO:0007669"/>
    <property type="project" value="TreeGrafter"/>
</dbReference>
<gene>
    <name evidence="2" type="ORF">QI30_04015</name>
</gene>
<organism evidence="2 3">
    <name type="scientific">Candidatus Kurthia intestinigallinarum</name>
    <dbReference type="NCBI Taxonomy" id="1562256"/>
    <lineage>
        <taxon>Bacteria</taxon>
        <taxon>Bacillati</taxon>
        <taxon>Bacillota</taxon>
        <taxon>Bacilli</taxon>
        <taxon>Bacillales</taxon>
        <taxon>Caryophanaceae</taxon>
        <taxon>Kurthia</taxon>
    </lineage>
</organism>
<keyword evidence="3" id="KW-1185">Reference proteome</keyword>
<dbReference type="Gene3D" id="3.40.50.300">
    <property type="entry name" value="P-loop containing nucleotide triphosphate hydrolases"/>
    <property type="match status" value="1"/>
</dbReference>
<dbReference type="SUPFAM" id="SSF52540">
    <property type="entry name" value="P-loop containing nucleoside triphosphate hydrolases"/>
    <property type="match status" value="1"/>
</dbReference>
<dbReference type="InterPro" id="IPR027417">
    <property type="entry name" value="P-loop_NTPase"/>
</dbReference>
<dbReference type="InterPro" id="IPR006073">
    <property type="entry name" value="GTP-bd"/>
</dbReference>
<protein>
    <recommendedName>
        <fullName evidence="1">G domain-containing protein</fullName>
    </recommendedName>
</protein>
<name>A0A433RWS6_9BACL</name>
<accession>A0A433RWS6</accession>
<dbReference type="CDD" id="cd00882">
    <property type="entry name" value="Ras_like_GTPase"/>
    <property type="match status" value="1"/>
</dbReference>